<dbReference type="InterPro" id="IPR041657">
    <property type="entry name" value="HTH_17"/>
</dbReference>
<dbReference type="OrthoDB" id="769412at2"/>
<evidence type="ECO:0000313" key="3">
    <source>
        <dbReference type="Proteomes" id="UP000195772"/>
    </source>
</evidence>
<dbReference type="AlphaFoldDB" id="A0A1Y3R2Q9"/>
<name>A0A1Y3R2Q9_9BACT</name>
<feature type="domain" description="Helix-turn-helix" evidence="1">
    <location>
        <begin position="4"/>
        <end position="49"/>
    </location>
</feature>
<dbReference type="Gene3D" id="1.10.1660.10">
    <property type="match status" value="1"/>
</dbReference>
<dbReference type="EMBL" id="NFHB01000001">
    <property type="protein sequence ID" value="OUN04927.1"/>
    <property type="molecule type" value="Genomic_DNA"/>
</dbReference>
<dbReference type="RefSeq" id="WP_087400992.1">
    <property type="nucleotide sequence ID" value="NZ_NFHB01000001.1"/>
</dbReference>
<accession>A0A1Y3R2Q9</accession>
<comment type="caution">
    <text evidence="2">The sequence shown here is derived from an EMBL/GenBank/DDBJ whole genome shotgun (WGS) entry which is preliminary data.</text>
</comment>
<gene>
    <name evidence="2" type="ORF">B5G41_01050</name>
</gene>
<evidence type="ECO:0000313" key="2">
    <source>
        <dbReference type="EMBL" id="OUN04927.1"/>
    </source>
</evidence>
<sequence length="55" mass="6445">MDGQEVCQALRITKRTLQSYRDKELLGCSTVGGKYYYREKDVIEFLQARTVKKEV</sequence>
<dbReference type="SUPFAM" id="SSF46955">
    <property type="entry name" value="Putative DNA-binding domain"/>
    <property type="match status" value="1"/>
</dbReference>
<dbReference type="InterPro" id="IPR009061">
    <property type="entry name" value="DNA-bd_dom_put_sf"/>
</dbReference>
<dbReference type="Proteomes" id="UP000195772">
    <property type="component" value="Unassembled WGS sequence"/>
</dbReference>
<dbReference type="Pfam" id="PF12728">
    <property type="entry name" value="HTH_17"/>
    <property type="match status" value="1"/>
</dbReference>
<reference evidence="3" key="1">
    <citation type="submission" date="2017-04" db="EMBL/GenBank/DDBJ databases">
        <title>Function of individual gut microbiota members based on whole genome sequencing of pure cultures obtained from chicken caecum.</title>
        <authorList>
            <person name="Medvecky M."/>
            <person name="Cejkova D."/>
            <person name="Polansky O."/>
            <person name="Karasova D."/>
            <person name="Kubasova T."/>
            <person name="Cizek A."/>
            <person name="Rychlik I."/>
        </authorList>
    </citation>
    <scope>NUCLEOTIDE SEQUENCE [LARGE SCALE GENOMIC DNA]</scope>
    <source>
        <strain evidence="3">An90</strain>
    </source>
</reference>
<proteinExistence type="predicted"/>
<dbReference type="PANTHER" id="PTHR34585:SF22">
    <property type="entry name" value="HELIX-TURN-HELIX DOMAIN-CONTAINING PROTEIN"/>
    <property type="match status" value="1"/>
</dbReference>
<organism evidence="2 3">
    <name type="scientific">Alistipes onderdonkii</name>
    <dbReference type="NCBI Taxonomy" id="328813"/>
    <lineage>
        <taxon>Bacteria</taxon>
        <taxon>Pseudomonadati</taxon>
        <taxon>Bacteroidota</taxon>
        <taxon>Bacteroidia</taxon>
        <taxon>Bacteroidales</taxon>
        <taxon>Rikenellaceae</taxon>
        <taxon>Alistipes</taxon>
    </lineage>
</organism>
<protein>
    <submittedName>
        <fullName evidence="2">Transcriptional regulator</fullName>
    </submittedName>
</protein>
<dbReference type="PANTHER" id="PTHR34585">
    <property type="match status" value="1"/>
</dbReference>
<evidence type="ECO:0000259" key="1">
    <source>
        <dbReference type="Pfam" id="PF12728"/>
    </source>
</evidence>